<keyword evidence="2" id="KW-0812">Transmembrane</keyword>
<evidence type="ECO:0000256" key="1">
    <source>
        <dbReference type="PROSITE-ProRule" id="PRU00339"/>
    </source>
</evidence>
<organism evidence="3 4">
    <name type="scientific">candidate division KSB3 bacterium</name>
    <dbReference type="NCBI Taxonomy" id="2044937"/>
    <lineage>
        <taxon>Bacteria</taxon>
        <taxon>candidate division KSB3</taxon>
    </lineage>
</organism>
<evidence type="ECO:0000313" key="3">
    <source>
        <dbReference type="EMBL" id="MBD3325146.1"/>
    </source>
</evidence>
<accession>A0A9D5JWB6</accession>
<evidence type="ECO:0000256" key="2">
    <source>
        <dbReference type="SAM" id="Phobius"/>
    </source>
</evidence>
<dbReference type="InterPro" id="IPR019734">
    <property type="entry name" value="TPR_rpt"/>
</dbReference>
<dbReference type="PROSITE" id="PS50005">
    <property type="entry name" value="TPR"/>
    <property type="match status" value="1"/>
</dbReference>
<keyword evidence="2" id="KW-0472">Membrane</keyword>
<dbReference type="Gene3D" id="1.25.40.10">
    <property type="entry name" value="Tetratricopeptide repeat domain"/>
    <property type="match status" value="1"/>
</dbReference>
<dbReference type="SUPFAM" id="SSF48452">
    <property type="entry name" value="TPR-like"/>
    <property type="match status" value="1"/>
</dbReference>
<feature type="transmembrane region" description="Helical" evidence="2">
    <location>
        <begin position="12"/>
        <end position="32"/>
    </location>
</feature>
<dbReference type="EMBL" id="WJJP01000361">
    <property type="protein sequence ID" value="MBD3325146.1"/>
    <property type="molecule type" value="Genomic_DNA"/>
</dbReference>
<name>A0A9D5JWB6_9BACT</name>
<dbReference type="InterPro" id="IPR011990">
    <property type="entry name" value="TPR-like_helical_dom_sf"/>
</dbReference>
<evidence type="ECO:0000313" key="4">
    <source>
        <dbReference type="Proteomes" id="UP000649604"/>
    </source>
</evidence>
<proteinExistence type="predicted"/>
<comment type="caution">
    <text evidence="3">The sequence shown here is derived from an EMBL/GenBank/DDBJ whole genome shotgun (WGS) entry which is preliminary data.</text>
</comment>
<dbReference type="PROSITE" id="PS51257">
    <property type="entry name" value="PROKAR_LIPOPROTEIN"/>
    <property type="match status" value="1"/>
</dbReference>
<feature type="non-terminal residue" evidence="3">
    <location>
        <position position="160"/>
    </location>
</feature>
<sequence length="160" mass="17902">MDAIKTRCRQYLYQAVFLGVMIAIAGCNTISFSPPGEEPEVSQETEAATSTFQRARQLFEAGQLQAAIELWEQILPTDPQYLEAQYAIRDARLQLEGRHAEPAESAQPTSTFEALIAEAEQLEQQGDLRMAVERYEEARVLNPDHPGLSEKIADLHALLE</sequence>
<keyword evidence="2" id="KW-1133">Transmembrane helix</keyword>
<gene>
    <name evidence="3" type="ORF">GF339_11215</name>
</gene>
<protein>
    <recommendedName>
        <fullName evidence="5">Tetratricopeptide repeat protein</fullName>
    </recommendedName>
</protein>
<reference evidence="3" key="1">
    <citation type="submission" date="2019-11" db="EMBL/GenBank/DDBJ databases">
        <title>Microbial mats filling the niche in hypersaline microbial mats.</title>
        <authorList>
            <person name="Wong H.L."/>
            <person name="Macleod F.I."/>
            <person name="White R.A. III"/>
            <person name="Burns B.P."/>
        </authorList>
    </citation>
    <scope>NUCLEOTIDE SEQUENCE</scope>
    <source>
        <strain evidence="3">Rbin_158</strain>
    </source>
</reference>
<dbReference type="Proteomes" id="UP000649604">
    <property type="component" value="Unassembled WGS sequence"/>
</dbReference>
<keyword evidence="1" id="KW-0802">TPR repeat</keyword>
<dbReference type="AlphaFoldDB" id="A0A9D5JWB6"/>
<evidence type="ECO:0008006" key="5">
    <source>
        <dbReference type="Google" id="ProtNLM"/>
    </source>
</evidence>
<feature type="repeat" description="TPR" evidence="1">
    <location>
        <begin position="112"/>
        <end position="145"/>
    </location>
</feature>
<dbReference type="SMART" id="SM00028">
    <property type="entry name" value="TPR"/>
    <property type="match status" value="2"/>
</dbReference>